<protein>
    <submittedName>
        <fullName evidence="1">Uncharacterized protein</fullName>
    </submittedName>
</protein>
<sequence>MRLLAAHANAHQQVAFLHGRHQPSAGPQARSRLPRASWSLPAQARAAAGAVGIAGCDSRSAVLARLGAPEGPDGDLLSDGAGVGLGQGGVSGAAEGGAECWGRCEDKGARWHPRTQVQVRCVRQRNLCEA</sequence>
<evidence type="ECO:0000313" key="1">
    <source>
        <dbReference type="EMBL" id="CAN0269200.1"/>
    </source>
</evidence>
<dbReference type="EMBL" id="OX596109">
    <property type="protein sequence ID" value="CAN0269200.1"/>
    <property type="molecule type" value="Genomic_DNA"/>
</dbReference>
<proteinExistence type="predicted"/>
<gene>
    <name evidence="1" type="ORF">MRATA1EN22A_LOCUS14644</name>
</gene>
<organism evidence="1 2">
    <name type="scientific">Rangifer tarandus platyrhynchus</name>
    <name type="common">Svalbard reindeer</name>
    <dbReference type="NCBI Taxonomy" id="3082113"/>
    <lineage>
        <taxon>Eukaryota</taxon>
        <taxon>Metazoa</taxon>
        <taxon>Chordata</taxon>
        <taxon>Craniata</taxon>
        <taxon>Vertebrata</taxon>
        <taxon>Euteleostomi</taxon>
        <taxon>Mammalia</taxon>
        <taxon>Eutheria</taxon>
        <taxon>Laurasiatheria</taxon>
        <taxon>Artiodactyla</taxon>
        <taxon>Ruminantia</taxon>
        <taxon>Pecora</taxon>
        <taxon>Cervidae</taxon>
        <taxon>Odocoileinae</taxon>
        <taxon>Rangifer</taxon>
    </lineage>
</organism>
<reference evidence="1" key="1">
    <citation type="submission" date="2023-05" db="EMBL/GenBank/DDBJ databases">
        <authorList>
            <consortium name="ELIXIR-Norway"/>
        </authorList>
    </citation>
    <scope>NUCLEOTIDE SEQUENCE</scope>
</reference>
<name>A0AC59Z6W2_RANTA</name>
<evidence type="ECO:0000313" key="2">
    <source>
        <dbReference type="Proteomes" id="UP001162501"/>
    </source>
</evidence>
<dbReference type="Proteomes" id="UP001162501">
    <property type="component" value="Chromosome 25"/>
</dbReference>
<accession>A0AC59Z6W2</accession>
<reference evidence="1" key="2">
    <citation type="submission" date="2025-03" db="EMBL/GenBank/DDBJ databases">
        <authorList>
            <consortium name="ELIXIR-Norway"/>
            <consortium name="Elixir Norway"/>
        </authorList>
    </citation>
    <scope>NUCLEOTIDE SEQUENCE</scope>
</reference>